<feature type="transmembrane region" description="Helical" evidence="1">
    <location>
        <begin position="141"/>
        <end position="160"/>
    </location>
</feature>
<reference evidence="2" key="1">
    <citation type="journal article" date="2010" name="Nature">
        <title>The sequence and de novo assembly of the giant panda genome.</title>
        <authorList>
            <person name="Li R."/>
            <person name="Fan W."/>
            <person name="Tian G."/>
            <person name="Zhu H."/>
            <person name="He L."/>
            <person name="Cai J."/>
            <person name="Huang Q."/>
            <person name="Cai Q."/>
            <person name="Li B."/>
            <person name="Bai Y."/>
            <person name="Zhang Z."/>
            <person name="Zhang Y."/>
            <person name="Wang W."/>
            <person name="Li J."/>
            <person name="Wei F."/>
            <person name="Li H."/>
            <person name="Jian M."/>
            <person name="Li J."/>
            <person name="Zhang Z."/>
            <person name="Nielsen R."/>
            <person name="Li D."/>
            <person name="Gu W."/>
            <person name="Yang Z."/>
            <person name="Xuan Z."/>
            <person name="Ryder O.A."/>
            <person name="Leung F.C."/>
            <person name="Zhou Y."/>
            <person name="Cao J."/>
            <person name="Sun X."/>
            <person name="Fu Y."/>
            <person name="Fang X."/>
            <person name="Guo X."/>
            <person name="Wang B."/>
            <person name="Hou R."/>
            <person name="Shen F."/>
            <person name="Mu B."/>
            <person name="Ni P."/>
            <person name="Lin R."/>
            <person name="Qian W."/>
            <person name="Wang G."/>
            <person name="Yu C."/>
            <person name="Nie W."/>
            <person name="Wang J."/>
            <person name="Wu Z."/>
            <person name="Liang H."/>
            <person name="Min J."/>
            <person name="Wu Q."/>
            <person name="Cheng S."/>
            <person name="Ruan J."/>
            <person name="Wang M."/>
            <person name="Shi Z."/>
            <person name="Wen M."/>
            <person name="Liu B."/>
            <person name="Ren X."/>
            <person name="Zheng H."/>
            <person name="Dong D."/>
            <person name="Cook K."/>
            <person name="Shan G."/>
            <person name="Zhang H."/>
            <person name="Kosiol C."/>
            <person name="Xie X."/>
            <person name="Lu Z."/>
            <person name="Zheng H."/>
            <person name="Li Y."/>
            <person name="Steiner C.C."/>
            <person name="Lam T.T."/>
            <person name="Lin S."/>
            <person name="Zhang Q."/>
            <person name="Li G."/>
            <person name="Tian J."/>
            <person name="Gong T."/>
            <person name="Liu H."/>
            <person name="Zhang D."/>
            <person name="Fang L."/>
            <person name="Ye C."/>
            <person name="Zhang J."/>
            <person name="Hu W."/>
            <person name="Xu A."/>
            <person name="Ren Y."/>
            <person name="Zhang G."/>
            <person name="Bruford M.W."/>
            <person name="Li Q."/>
            <person name="Ma L."/>
            <person name="Guo Y."/>
            <person name="An N."/>
            <person name="Hu Y."/>
            <person name="Zheng Y."/>
            <person name="Shi Y."/>
            <person name="Li Z."/>
            <person name="Liu Q."/>
            <person name="Chen Y."/>
            <person name="Zhao J."/>
            <person name="Qu N."/>
            <person name="Zhao S."/>
            <person name="Tian F."/>
            <person name="Wang X."/>
            <person name="Wang H."/>
            <person name="Xu L."/>
            <person name="Liu X."/>
            <person name="Vinar T."/>
            <person name="Wang Y."/>
            <person name="Lam T.W."/>
            <person name="Yiu S.M."/>
            <person name="Liu S."/>
            <person name="Zhang H."/>
            <person name="Li D."/>
            <person name="Huang Y."/>
            <person name="Wang X."/>
            <person name="Yang G."/>
            <person name="Jiang Z."/>
            <person name="Wang J."/>
            <person name="Qin N."/>
            <person name="Li L."/>
            <person name="Li J."/>
            <person name="Bolund L."/>
            <person name="Kristiansen K."/>
            <person name="Wong G.K."/>
            <person name="Olson M."/>
            <person name="Zhang X."/>
            <person name="Li S."/>
            <person name="Yang H."/>
            <person name="Wang J."/>
            <person name="Wang J."/>
        </authorList>
    </citation>
    <scope>NUCLEOTIDE SEQUENCE [LARGE SCALE GENOMIC DNA]</scope>
</reference>
<dbReference type="AlphaFoldDB" id="D2HEA6"/>
<gene>
    <name evidence="2" type="ORF">PANDA_009119</name>
</gene>
<feature type="transmembrane region" description="Helical" evidence="1">
    <location>
        <begin position="89"/>
        <end position="109"/>
    </location>
</feature>
<organism evidence="2">
    <name type="scientific">Ailuropoda melanoleuca</name>
    <name type="common">Giant panda</name>
    <dbReference type="NCBI Taxonomy" id="9646"/>
    <lineage>
        <taxon>Eukaryota</taxon>
        <taxon>Metazoa</taxon>
        <taxon>Chordata</taxon>
        <taxon>Craniata</taxon>
        <taxon>Vertebrata</taxon>
        <taxon>Euteleostomi</taxon>
        <taxon>Mammalia</taxon>
        <taxon>Eutheria</taxon>
        <taxon>Laurasiatheria</taxon>
        <taxon>Carnivora</taxon>
        <taxon>Caniformia</taxon>
        <taxon>Ursidae</taxon>
        <taxon>Ailuropoda</taxon>
    </lineage>
</organism>
<feature type="non-terminal residue" evidence="2">
    <location>
        <position position="173"/>
    </location>
</feature>
<feature type="transmembrane region" description="Helical" evidence="1">
    <location>
        <begin position="17"/>
        <end position="37"/>
    </location>
</feature>
<keyword evidence="1" id="KW-0472">Membrane</keyword>
<feature type="transmembrane region" description="Helical" evidence="1">
    <location>
        <begin position="58"/>
        <end position="77"/>
    </location>
</feature>
<sequence length="173" mass="19336">FSEYRSFTFLARFIPRYLIIFGAIVNGIIFLISLSVVSLLRYRNAMEFCTVSLYPETLLNSFISSNSFLMEAIGFSIDSIMLSANKISFTSSLPIWILCIPFSCLIAVAKTSSTMLNKNGERGHACLVPDLIGKAVSFSPLSMMFTMGLSYMAFIMLGYIPPEPTLLRVFIMK</sequence>
<name>D2HEA6_AILME</name>
<keyword evidence="1" id="KW-0812">Transmembrane</keyword>
<keyword evidence="1" id="KW-1133">Transmembrane helix</keyword>
<evidence type="ECO:0000313" key="2">
    <source>
        <dbReference type="EMBL" id="EFB23083.1"/>
    </source>
</evidence>
<feature type="non-terminal residue" evidence="2">
    <location>
        <position position="1"/>
    </location>
</feature>
<dbReference type="InParanoid" id="D2HEA6"/>
<accession>D2HEA6</accession>
<proteinExistence type="predicted"/>
<dbReference type="EMBL" id="GL192749">
    <property type="protein sequence ID" value="EFB23083.1"/>
    <property type="molecule type" value="Genomic_DNA"/>
</dbReference>
<evidence type="ECO:0000256" key="1">
    <source>
        <dbReference type="SAM" id="Phobius"/>
    </source>
</evidence>
<protein>
    <submittedName>
        <fullName evidence="2">Uncharacterized protein</fullName>
    </submittedName>
</protein>